<sequence length="86" mass="9352">FNILDIFTVKGNSTEKLMQELKPLADSEARVILLYSTKMEAQVIMAAAKELGLTGKNYMWIVSQSVVGTASENFAPNGFPPGMLGK</sequence>
<feature type="non-terminal residue" evidence="7">
    <location>
        <position position="1"/>
    </location>
</feature>
<dbReference type="InterPro" id="IPR001828">
    <property type="entry name" value="ANF_lig-bd_rcpt"/>
</dbReference>
<evidence type="ECO:0000259" key="5">
    <source>
        <dbReference type="Pfam" id="PF01094"/>
    </source>
</evidence>
<reference evidence="7" key="2">
    <citation type="submission" date="2018-11" db="EMBL/GenBank/DDBJ databases">
        <title>Trombidioid mite genomics.</title>
        <authorList>
            <person name="Dong X."/>
        </authorList>
    </citation>
    <scope>NUCLEOTIDE SEQUENCE</scope>
    <source>
        <strain evidence="7">UoL-WK</strain>
    </source>
</reference>
<reference evidence="7 8" key="1">
    <citation type="journal article" date="2018" name="Gigascience">
        <title>Genomes of trombidid mites reveal novel predicted allergens and laterally-transferred genes associated with secondary metabolism.</title>
        <authorList>
            <person name="Dong X."/>
            <person name="Chaisiri K."/>
            <person name="Xia D."/>
            <person name="Armstrong S.D."/>
            <person name="Fang Y."/>
            <person name="Donnelly M.J."/>
            <person name="Kadowaki T."/>
            <person name="McGarry J.W."/>
            <person name="Darby A.C."/>
            <person name="Makepeace B.L."/>
        </authorList>
    </citation>
    <scope>NUCLEOTIDE SEQUENCE [LARGE SCALE GENOMIC DNA]</scope>
    <source>
        <strain evidence="7">UoL-WK</strain>
    </source>
</reference>
<dbReference type="AlphaFoldDB" id="A0A3S3PPX7"/>
<dbReference type="OrthoDB" id="5984008at2759"/>
<evidence type="ECO:0000313" key="8">
    <source>
        <dbReference type="Proteomes" id="UP000285301"/>
    </source>
</evidence>
<keyword evidence="8" id="KW-1185">Reference proteome</keyword>
<comment type="subcellular location">
    <subcellularLocation>
        <location evidence="1">Membrane</location>
    </subcellularLocation>
</comment>
<dbReference type="STRING" id="1965070.A0A3S3PPX7"/>
<dbReference type="EMBL" id="NCKU01004445">
    <property type="protein sequence ID" value="RWS05926.1"/>
    <property type="molecule type" value="Genomic_DNA"/>
</dbReference>
<gene>
    <name evidence="6" type="ORF">B4U79_08576</name>
    <name evidence="7" type="ORF">B4U79_13649</name>
</gene>
<evidence type="ECO:0000256" key="3">
    <source>
        <dbReference type="ARBA" id="ARBA00022989"/>
    </source>
</evidence>
<name>A0A3S3PPX7_9ACAR</name>
<accession>A0A3S3PPX7</accession>
<dbReference type="Pfam" id="PF01094">
    <property type="entry name" value="ANF_receptor"/>
    <property type="match status" value="1"/>
</dbReference>
<keyword evidence="2" id="KW-0812">Transmembrane</keyword>
<dbReference type="GO" id="GO:0016020">
    <property type="term" value="C:membrane"/>
    <property type="evidence" value="ECO:0007669"/>
    <property type="project" value="UniProtKB-SubCell"/>
</dbReference>
<dbReference type="EMBL" id="NCKU01004446">
    <property type="protein sequence ID" value="RWS05925.1"/>
    <property type="molecule type" value="Genomic_DNA"/>
</dbReference>
<proteinExistence type="predicted"/>
<keyword evidence="7" id="KW-0675">Receptor</keyword>
<dbReference type="InterPro" id="IPR028082">
    <property type="entry name" value="Peripla_BP_I"/>
</dbReference>
<evidence type="ECO:0000256" key="4">
    <source>
        <dbReference type="ARBA" id="ARBA00023136"/>
    </source>
</evidence>
<keyword evidence="4" id="KW-0472">Membrane</keyword>
<dbReference type="Gene3D" id="3.40.50.2300">
    <property type="match status" value="1"/>
</dbReference>
<feature type="domain" description="Receptor ligand binding region" evidence="5">
    <location>
        <begin position="12"/>
        <end position="66"/>
    </location>
</feature>
<dbReference type="Proteomes" id="UP000285301">
    <property type="component" value="Unassembled WGS sequence"/>
</dbReference>
<evidence type="ECO:0000256" key="2">
    <source>
        <dbReference type="ARBA" id="ARBA00022692"/>
    </source>
</evidence>
<evidence type="ECO:0000256" key="1">
    <source>
        <dbReference type="ARBA" id="ARBA00004370"/>
    </source>
</evidence>
<dbReference type="SUPFAM" id="SSF53822">
    <property type="entry name" value="Periplasmic binding protein-like I"/>
    <property type="match status" value="1"/>
</dbReference>
<protein>
    <submittedName>
        <fullName evidence="7">Glutamate receptor ionotropic: NMDA 2B-like protein</fullName>
    </submittedName>
</protein>
<evidence type="ECO:0000313" key="7">
    <source>
        <dbReference type="EMBL" id="RWS05926.1"/>
    </source>
</evidence>
<organism evidence="7 8">
    <name type="scientific">Dinothrombium tinctorium</name>
    <dbReference type="NCBI Taxonomy" id="1965070"/>
    <lineage>
        <taxon>Eukaryota</taxon>
        <taxon>Metazoa</taxon>
        <taxon>Ecdysozoa</taxon>
        <taxon>Arthropoda</taxon>
        <taxon>Chelicerata</taxon>
        <taxon>Arachnida</taxon>
        <taxon>Acari</taxon>
        <taxon>Acariformes</taxon>
        <taxon>Trombidiformes</taxon>
        <taxon>Prostigmata</taxon>
        <taxon>Anystina</taxon>
        <taxon>Parasitengona</taxon>
        <taxon>Trombidioidea</taxon>
        <taxon>Trombidiidae</taxon>
        <taxon>Dinothrombium</taxon>
    </lineage>
</organism>
<comment type="caution">
    <text evidence="7">The sequence shown here is derived from an EMBL/GenBank/DDBJ whole genome shotgun (WGS) entry which is preliminary data.</text>
</comment>
<keyword evidence="3" id="KW-1133">Transmembrane helix</keyword>
<evidence type="ECO:0000313" key="6">
    <source>
        <dbReference type="EMBL" id="RWS05925.1"/>
    </source>
</evidence>